<dbReference type="Proteomes" id="UP000261380">
    <property type="component" value="Unplaced"/>
</dbReference>
<evidence type="ECO:0000259" key="2">
    <source>
        <dbReference type="Pfam" id="PF00085"/>
    </source>
</evidence>
<sequence>MFRVWLQAAGLLWLCGGCAGGSGRLYSEEDPLVILGSSSLKPTVTNSSSAWLVQFYSSWCGHCIQYSNTWKALAQDVKGTGP</sequence>
<organism evidence="3 4">
    <name type="scientific">Xiphophorus couchianus</name>
    <name type="common">Monterrey platyfish</name>
    <dbReference type="NCBI Taxonomy" id="32473"/>
    <lineage>
        <taxon>Eukaryota</taxon>
        <taxon>Metazoa</taxon>
        <taxon>Chordata</taxon>
        <taxon>Craniata</taxon>
        <taxon>Vertebrata</taxon>
        <taxon>Euteleostomi</taxon>
        <taxon>Actinopterygii</taxon>
        <taxon>Neopterygii</taxon>
        <taxon>Teleostei</taxon>
        <taxon>Neoteleostei</taxon>
        <taxon>Acanthomorphata</taxon>
        <taxon>Ovalentaria</taxon>
        <taxon>Atherinomorphae</taxon>
        <taxon>Cyprinodontiformes</taxon>
        <taxon>Poeciliidae</taxon>
        <taxon>Poeciliinae</taxon>
        <taxon>Xiphophorus</taxon>
    </lineage>
</organism>
<dbReference type="GeneTree" id="ENSGT00940000159734"/>
<keyword evidence="4" id="KW-1185">Reference proteome</keyword>
<evidence type="ECO:0000256" key="1">
    <source>
        <dbReference type="SAM" id="SignalP"/>
    </source>
</evidence>
<dbReference type="InterPro" id="IPR013766">
    <property type="entry name" value="Thioredoxin_domain"/>
</dbReference>
<dbReference type="GO" id="GO:0005615">
    <property type="term" value="C:extracellular space"/>
    <property type="evidence" value="ECO:0007669"/>
    <property type="project" value="TreeGrafter"/>
</dbReference>
<dbReference type="GO" id="GO:0016971">
    <property type="term" value="F:flavin-dependent sulfhydryl oxidase activity"/>
    <property type="evidence" value="ECO:0007669"/>
    <property type="project" value="InterPro"/>
</dbReference>
<dbReference type="SUPFAM" id="SSF52833">
    <property type="entry name" value="Thioredoxin-like"/>
    <property type="match status" value="1"/>
</dbReference>
<name>A0A3B5LG70_9TELE</name>
<keyword evidence="1" id="KW-0732">Signal</keyword>
<dbReference type="Gene3D" id="3.40.30.10">
    <property type="entry name" value="Glutaredoxin"/>
    <property type="match status" value="1"/>
</dbReference>
<accession>A0A3B5LG70</accession>
<protein>
    <recommendedName>
        <fullName evidence="2">Thioredoxin domain-containing protein</fullName>
    </recommendedName>
</protein>
<dbReference type="Pfam" id="PF00085">
    <property type="entry name" value="Thioredoxin"/>
    <property type="match status" value="1"/>
</dbReference>
<dbReference type="GO" id="GO:0003756">
    <property type="term" value="F:protein disulfide isomerase activity"/>
    <property type="evidence" value="ECO:0007669"/>
    <property type="project" value="TreeGrafter"/>
</dbReference>
<dbReference type="AlphaFoldDB" id="A0A3B5LG70"/>
<reference evidence="3" key="1">
    <citation type="submission" date="2025-08" db="UniProtKB">
        <authorList>
            <consortium name="Ensembl"/>
        </authorList>
    </citation>
    <scope>IDENTIFICATION</scope>
</reference>
<dbReference type="InterPro" id="IPR039798">
    <property type="entry name" value="Sulfhydryl_oxidase"/>
</dbReference>
<dbReference type="PANTHER" id="PTHR22897">
    <property type="entry name" value="QUIESCIN Q6-RELATED SULFHYDRYL OXIDASE"/>
    <property type="match status" value="1"/>
</dbReference>
<reference evidence="3" key="2">
    <citation type="submission" date="2025-09" db="UniProtKB">
        <authorList>
            <consortium name="Ensembl"/>
        </authorList>
    </citation>
    <scope>IDENTIFICATION</scope>
</reference>
<feature type="chain" id="PRO_5017412594" description="Thioredoxin domain-containing protein" evidence="1">
    <location>
        <begin position="21"/>
        <end position="82"/>
    </location>
</feature>
<dbReference type="GO" id="GO:0006457">
    <property type="term" value="P:protein folding"/>
    <property type="evidence" value="ECO:0007669"/>
    <property type="project" value="TreeGrafter"/>
</dbReference>
<evidence type="ECO:0000313" key="3">
    <source>
        <dbReference type="Ensembl" id="ENSXCOP00000009590.1"/>
    </source>
</evidence>
<feature type="signal peptide" evidence="1">
    <location>
        <begin position="1"/>
        <end position="20"/>
    </location>
</feature>
<dbReference type="PANTHER" id="PTHR22897:SF7">
    <property type="entry name" value="SULFHYDRYL OXIDASE 2"/>
    <property type="match status" value="1"/>
</dbReference>
<feature type="domain" description="Thioredoxin" evidence="2">
    <location>
        <begin position="37"/>
        <end position="78"/>
    </location>
</feature>
<dbReference type="Ensembl" id="ENSXCOT00000009703.1">
    <property type="protein sequence ID" value="ENSXCOP00000009590.1"/>
    <property type="gene ID" value="ENSXCOG00000007302.1"/>
</dbReference>
<proteinExistence type="predicted"/>
<dbReference type="GO" id="GO:0000139">
    <property type="term" value="C:Golgi membrane"/>
    <property type="evidence" value="ECO:0007669"/>
    <property type="project" value="TreeGrafter"/>
</dbReference>
<dbReference type="InterPro" id="IPR036249">
    <property type="entry name" value="Thioredoxin-like_sf"/>
</dbReference>
<evidence type="ECO:0000313" key="4">
    <source>
        <dbReference type="Proteomes" id="UP000261380"/>
    </source>
</evidence>